<dbReference type="InterPro" id="IPR052816">
    <property type="entry name" value="Peroxisomal_Membrane_PEX28-32"/>
</dbReference>
<evidence type="ECO:0000313" key="9">
    <source>
        <dbReference type="Proteomes" id="UP000076722"/>
    </source>
</evidence>
<dbReference type="GO" id="GO:0005778">
    <property type="term" value="C:peroxisomal membrane"/>
    <property type="evidence" value="ECO:0007669"/>
    <property type="project" value="UniProtKB-ARBA"/>
</dbReference>
<dbReference type="PANTHER" id="PTHR28304">
    <property type="entry name" value="PEROXISOMAL MEMBRANE PROTEIN PEX29"/>
    <property type="match status" value="1"/>
</dbReference>
<evidence type="ECO:0000256" key="4">
    <source>
        <dbReference type="ARBA" id="ARBA00023136"/>
    </source>
</evidence>
<evidence type="ECO:0000256" key="3">
    <source>
        <dbReference type="ARBA" id="ARBA00022989"/>
    </source>
</evidence>
<dbReference type="AlphaFoldDB" id="A0A164XKF7"/>
<keyword evidence="3 6" id="KW-1133">Transmembrane helix</keyword>
<name>A0A164XKF7_9AGAM</name>
<evidence type="ECO:0000256" key="2">
    <source>
        <dbReference type="ARBA" id="ARBA00022692"/>
    </source>
</evidence>
<evidence type="ECO:0000256" key="5">
    <source>
        <dbReference type="SAM" id="MobiDB-lite"/>
    </source>
</evidence>
<evidence type="ECO:0000259" key="7">
    <source>
        <dbReference type="Pfam" id="PF06398"/>
    </source>
</evidence>
<sequence>MLDYVSIPPGASPLPSSLTDDSRQHARKHSASHASDSAPPLSPALPESPNSPRSSFNLTNILLSSAVHLPTTSPSSPRKTSTQLLTNRDPLSVPITTVNFRRFVARSGVIFWTQDRLEEILFWKRGWKLTAAWLAGYTFLCYHPKLVLLLPHVATLSIMLANRDNAETPAADGSKIRTKTVPPFPSLPAEGSVQWFSTLQAIQNVLGAVSDGYDLIVPLTPYLAPSSPFITPLFILTLLSVPIVLLIPLRLFFLFVGIFPFVLTHPYVLPHIPTLYRAIVKPMKSHIRRFMDNDNLQDRHWFSELREVELWENERWSQQHNNWSKHNLKATDRNAWTRGSDGFSGVANTEGEVRNLTFQLEPGWRFVETEDWREDLIAIWNSSPSDDNGWVYSDDSWQGQSSVPLQEWLANGATRRRRWTRRIYRSLPGN</sequence>
<evidence type="ECO:0000313" key="8">
    <source>
        <dbReference type="EMBL" id="KZS96070.1"/>
    </source>
</evidence>
<organism evidence="8 9">
    <name type="scientific">Sistotremastrum niveocremeum HHB9708</name>
    <dbReference type="NCBI Taxonomy" id="1314777"/>
    <lineage>
        <taxon>Eukaryota</taxon>
        <taxon>Fungi</taxon>
        <taxon>Dikarya</taxon>
        <taxon>Basidiomycota</taxon>
        <taxon>Agaricomycotina</taxon>
        <taxon>Agaricomycetes</taxon>
        <taxon>Sistotremastrales</taxon>
        <taxon>Sistotremastraceae</taxon>
        <taxon>Sertulicium</taxon>
        <taxon>Sertulicium niveocremeum</taxon>
    </lineage>
</organism>
<keyword evidence="4 6" id="KW-0472">Membrane</keyword>
<comment type="subcellular location">
    <subcellularLocation>
        <location evidence="1">Membrane</location>
        <topology evidence="1">Multi-pass membrane protein</topology>
    </subcellularLocation>
</comment>
<accession>A0A164XKF7</accession>
<dbReference type="EMBL" id="KV419400">
    <property type="protein sequence ID" value="KZS96070.1"/>
    <property type="molecule type" value="Genomic_DNA"/>
</dbReference>
<reference evidence="8 9" key="1">
    <citation type="journal article" date="2016" name="Mol. Biol. Evol.">
        <title>Comparative Genomics of Early-Diverging Mushroom-Forming Fungi Provides Insights into the Origins of Lignocellulose Decay Capabilities.</title>
        <authorList>
            <person name="Nagy L.G."/>
            <person name="Riley R."/>
            <person name="Tritt A."/>
            <person name="Adam C."/>
            <person name="Daum C."/>
            <person name="Floudas D."/>
            <person name="Sun H."/>
            <person name="Yadav J.S."/>
            <person name="Pangilinan J."/>
            <person name="Larsson K.H."/>
            <person name="Matsuura K."/>
            <person name="Barry K."/>
            <person name="Labutti K."/>
            <person name="Kuo R."/>
            <person name="Ohm R.A."/>
            <person name="Bhattacharya S.S."/>
            <person name="Shirouzu T."/>
            <person name="Yoshinaga Y."/>
            <person name="Martin F.M."/>
            <person name="Grigoriev I.V."/>
            <person name="Hibbett D.S."/>
        </authorList>
    </citation>
    <scope>NUCLEOTIDE SEQUENCE [LARGE SCALE GENOMIC DNA]</scope>
    <source>
        <strain evidence="8 9">HHB9708</strain>
    </source>
</reference>
<keyword evidence="2 6" id="KW-0812">Transmembrane</keyword>
<feature type="transmembrane region" description="Helical" evidence="6">
    <location>
        <begin position="229"/>
        <end position="247"/>
    </location>
</feature>
<evidence type="ECO:0000256" key="6">
    <source>
        <dbReference type="SAM" id="Phobius"/>
    </source>
</evidence>
<feature type="transmembrane region" description="Helical" evidence="6">
    <location>
        <begin position="252"/>
        <end position="269"/>
    </location>
</feature>
<gene>
    <name evidence="8" type="ORF">SISNIDRAFT_548181</name>
</gene>
<dbReference type="Pfam" id="PF06398">
    <property type="entry name" value="Pex24p"/>
    <property type="match status" value="1"/>
</dbReference>
<proteinExistence type="predicted"/>
<evidence type="ECO:0000256" key="1">
    <source>
        <dbReference type="ARBA" id="ARBA00004141"/>
    </source>
</evidence>
<dbReference type="Proteomes" id="UP000076722">
    <property type="component" value="Unassembled WGS sequence"/>
</dbReference>
<feature type="domain" description="TECPR1-like DysF" evidence="7">
    <location>
        <begin position="90"/>
        <end position="421"/>
    </location>
</feature>
<dbReference type="STRING" id="1314777.A0A164XKF7"/>
<dbReference type="InterPro" id="IPR010482">
    <property type="entry name" value="TECPR1-like_DysF"/>
</dbReference>
<dbReference type="OrthoDB" id="74314at2759"/>
<feature type="compositionally biased region" description="Low complexity" evidence="5">
    <location>
        <begin position="32"/>
        <end position="52"/>
    </location>
</feature>
<feature type="region of interest" description="Disordered" evidence="5">
    <location>
        <begin position="1"/>
        <end position="53"/>
    </location>
</feature>
<dbReference type="GO" id="GO:0007031">
    <property type="term" value="P:peroxisome organization"/>
    <property type="evidence" value="ECO:0007669"/>
    <property type="project" value="TreeGrafter"/>
</dbReference>
<dbReference type="PANTHER" id="PTHR28304:SF2">
    <property type="entry name" value="PEROXISOMAL MEMBRANE PROTEIN PEX29"/>
    <property type="match status" value="1"/>
</dbReference>
<protein>
    <recommendedName>
        <fullName evidence="7">TECPR1-like DysF domain-containing protein</fullName>
    </recommendedName>
</protein>
<keyword evidence="9" id="KW-1185">Reference proteome</keyword>